<keyword evidence="4 5" id="KW-0067">ATP-binding</keyword>
<keyword evidence="1 5" id="KW-0808">Transferase</keyword>
<evidence type="ECO:0000259" key="6">
    <source>
        <dbReference type="Pfam" id="PF01636"/>
    </source>
</evidence>
<evidence type="ECO:0000313" key="8">
    <source>
        <dbReference type="Proteomes" id="UP000867740"/>
    </source>
</evidence>
<comment type="caution">
    <text evidence="7">The sequence shown here is derived from an EMBL/GenBank/DDBJ whole genome shotgun (WGS) entry which is preliminary data.</text>
</comment>
<comment type="pathway">
    <text evidence="5">Cofactor biosynthesis; thiamine diphosphate biosynthesis; thiamine phosphate from thiamine: step 1/1.</text>
</comment>
<name>A0A9P3T6J1_KLUIN</name>
<reference evidence="7" key="1">
    <citation type="journal article" date="2018" name="Genome Biol.">
        <title>SKESA: strategic k-mer extension for scrupulous assemblies.</title>
        <authorList>
            <person name="Souvorov A."/>
            <person name="Agarwala R."/>
            <person name="Lipman D.J."/>
        </authorList>
    </citation>
    <scope>NUCLEOTIDE SEQUENCE</scope>
    <source>
        <strain evidence="7">CAVp300</strain>
    </source>
</reference>
<dbReference type="EMBL" id="DACSUM010000014">
    <property type="protein sequence ID" value="HAT3581892.1"/>
    <property type="molecule type" value="Genomic_DNA"/>
</dbReference>
<organism evidence="7 8">
    <name type="scientific">Kluyvera intermedia</name>
    <name type="common">Enterobacter intermedius</name>
    <dbReference type="NCBI Taxonomy" id="61648"/>
    <lineage>
        <taxon>Bacteria</taxon>
        <taxon>Pseudomonadati</taxon>
        <taxon>Pseudomonadota</taxon>
        <taxon>Gammaproteobacteria</taxon>
        <taxon>Enterobacterales</taxon>
        <taxon>Enterobacteriaceae</taxon>
        <taxon>Kluyvera</taxon>
    </lineage>
</organism>
<accession>A0A9P3T6J1</accession>
<dbReference type="Pfam" id="PF01636">
    <property type="entry name" value="APH"/>
    <property type="match status" value="1"/>
</dbReference>
<comment type="similarity">
    <text evidence="5">Belongs to the thiamine kinase family.</text>
</comment>
<reference evidence="7" key="2">
    <citation type="submission" date="2020-10" db="EMBL/GenBank/DDBJ databases">
        <authorList>
            <consortium name="NCBI Pathogen Detection Project"/>
        </authorList>
    </citation>
    <scope>NUCLEOTIDE SEQUENCE</scope>
    <source>
        <strain evidence="7">CAVp300</strain>
    </source>
</reference>
<evidence type="ECO:0000256" key="4">
    <source>
        <dbReference type="ARBA" id="ARBA00022840"/>
    </source>
</evidence>
<sequence>MRFSNNNLTRDALLSRYFPHYAPVEGQDTGLSGGSCLISNGHQRLILRQQHQATSSPFLRQYRALKRLPQRIAPHPCFFVKGWMVIDYVAGDMQSNLPASHNLAALLYDLHRCPRFGWRLTLLPLLETYWQQCSPSRRTPFWLQQLKARRQEGEPAPLRLAPLHMDVHAGNLVHTHDGLRLIDWEYAGDGDIAMELAGVWTGSEHQRRELVAEYARFAMLDETRLWRQVLRWRPWIAMLMAGWFECRWQQTGDQQFITLADAAWRQLKMKGKER</sequence>
<dbReference type="NCBIfam" id="NF007620">
    <property type="entry name" value="PRK10271.1"/>
    <property type="match status" value="1"/>
</dbReference>
<dbReference type="AlphaFoldDB" id="A0A9P3T6J1"/>
<evidence type="ECO:0000256" key="2">
    <source>
        <dbReference type="ARBA" id="ARBA00022741"/>
    </source>
</evidence>
<evidence type="ECO:0000256" key="5">
    <source>
        <dbReference type="HAMAP-Rule" id="MF_01604"/>
    </source>
</evidence>
<dbReference type="GO" id="GO:0009229">
    <property type="term" value="P:thiamine diphosphate biosynthetic process"/>
    <property type="evidence" value="ECO:0007669"/>
    <property type="project" value="UniProtKB-UniRule"/>
</dbReference>
<dbReference type="InterPro" id="IPR011009">
    <property type="entry name" value="Kinase-like_dom_sf"/>
</dbReference>
<dbReference type="EC" id="2.7.1.89" evidence="5"/>
<feature type="domain" description="Aminoglycoside phosphotransferase" evidence="6">
    <location>
        <begin position="38"/>
        <end position="218"/>
    </location>
</feature>
<proteinExistence type="inferred from homology"/>
<dbReference type="Gene3D" id="3.90.1200.10">
    <property type="match status" value="1"/>
</dbReference>
<dbReference type="InterPro" id="IPR014093">
    <property type="entry name" value="Thiamine_kinase"/>
</dbReference>
<comment type="catalytic activity">
    <reaction evidence="5">
        <text>thiamine + ATP = thiamine phosphate + ADP + H(+)</text>
        <dbReference type="Rhea" id="RHEA:12012"/>
        <dbReference type="ChEBI" id="CHEBI:15378"/>
        <dbReference type="ChEBI" id="CHEBI:18385"/>
        <dbReference type="ChEBI" id="CHEBI:30616"/>
        <dbReference type="ChEBI" id="CHEBI:37575"/>
        <dbReference type="ChEBI" id="CHEBI:456216"/>
        <dbReference type="EC" id="2.7.1.89"/>
    </reaction>
</comment>
<comment type="function">
    <text evidence="5">Catalyzes the phosphorylation of thiamine to thiamine phosphate.</text>
</comment>
<evidence type="ECO:0000256" key="3">
    <source>
        <dbReference type="ARBA" id="ARBA00022777"/>
    </source>
</evidence>
<dbReference type="HAMAP" id="MF_01604">
    <property type="entry name" value="Thiamine_kinase"/>
    <property type="match status" value="1"/>
</dbReference>
<dbReference type="InterPro" id="IPR002575">
    <property type="entry name" value="Aminoglycoside_PTrfase"/>
</dbReference>
<keyword evidence="2 5" id="KW-0547">Nucleotide-binding</keyword>
<dbReference type="SUPFAM" id="SSF56112">
    <property type="entry name" value="Protein kinase-like (PK-like)"/>
    <property type="match status" value="1"/>
</dbReference>
<dbReference type="Proteomes" id="UP000867740">
    <property type="component" value="Unassembled WGS sequence"/>
</dbReference>
<evidence type="ECO:0000256" key="1">
    <source>
        <dbReference type="ARBA" id="ARBA00022679"/>
    </source>
</evidence>
<protein>
    <recommendedName>
        <fullName evidence="5">Thiamine kinase</fullName>
        <ecNumber evidence="5">2.7.1.89</ecNumber>
    </recommendedName>
</protein>
<dbReference type="GO" id="GO:0005524">
    <property type="term" value="F:ATP binding"/>
    <property type="evidence" value="ECO:0007669"/>
    <property type="project" value="UniProtKB-KW"/>
</dbReference>
<dbReference type="RefSeq" id="WP_047369875.1">
    <property type="nucleotide sequence ID" value="NZ_CABMNU010000005.1"/>
</dbReference>
<evidence type="ECO:0000313" key="7">
    <source>
        <dbReference type="EMBL" id="HAT3581892.1"/>
    </source>
</evidence>
<dbReference type="GO" id="GO:0019165">
    <property type="term" value="F:thiamine kinase activity"/>
    <property type="evidence" value="ECO:0007669"/>
    <property type="project" value="UniProtKB-UniRule"/>
</dbReference>
<dbReference type="GO" id="GO:0006772">
    <property type="term" value="P:thiamine metabolic process"/>
    <property type="evidence" value="ECO:0007669"/>
    <property type="project" value="InterPro"/>
</dbReference>
<keyword evidence="3 5" id="KW-0418">Kinase</keyword>
<gene>
    <name evidence="5 7" type="primary">thiK</name>
    <name evidence="7" type="ORF">I8531_002194</name>
</gene>